<name>A0ABY0THF5_9PROT</name>
<reference evidence="1 2" key="1">
    <citation type="submission" date="2016-10" db="EMBL/GenBank/DDBJ databases">
        <authorList>
            <person name="Varghese N."/>
            <person name="Submissions S."/>
        </authorList>
    </citation>
    <scope>NUCLEOTIDE SEQUENCE [LARGE SCALE GENOMIC DNA]</scope>
    <source>
        <strain evidence="1 2">Nl1</strain>
    </source>
</reference>
<sequence>MDALIPEHREQIELAGDFALMIKCLLLSNGFRHKQDNCTELY</sequence>
<keyword evidence="2" id="KW-1185">Reference proteome</keyword>
<evidence type="ECO:0000313" key="2">
    <source>
        <dbReference type="Proteomes" id="UP000183471"/>
    </source>
</evidence>
<proteinExistence type="predicted"/>
<protein>
    <submittedName>
        <fullName evidence="1">Uncharacterized protein</fullName>
    </submittedName>
</protein>
<dbReference type="Proteomes" id="UP000183471">
    <property type="component" value="Unassembled WGS sequence"/>
</dbReference>
<dbReference type="EMBL" id="FNKY01000001">
    <property type="protein sequence ID" value="SDQ84187.1"/>
    <property type="molecule type" value="Genomic_DNA"/>
</dbReference>
<accession>A0ABY0THF5</accession>
<evidence type="ECO:0000313" key="1">
    <source>
        <dbReference type="EMBL" id="SDQ84187.1"/>
    </source>
</evidence>
<gene>
    <name evidence="1" type="ORF">SAMN05216402_2509</name>
</gene>
<comment type="caution">
    <text evidence="1">The sequence shown here is derived from an EMBL/GenBank/DDBJ whole genome shotgun (WGS) entry which is preliminary data.</text>
</comment>
<organism evidence="1 2">
    <name type="scientific">Nitrosospira multiformis</name>
    <dbReference type="NCBI Taxonomy" id="1231"/>
    <lineage>
        <taxon>Bacteria</taxon>
        <taxon>Pseudomonadati</taxon>
        <taxon>Pseudomonadota</taxon>
        <taxon>Betaproteobacteria</taxon>
        <taxon>Nitrosomonadales</taxon>
        <taxon>Nitrosomonadaceae</taxon>
        <taxon>Nitrosospira</taxon>
    </lineage>
</organism>